<protein>
    <recommendedName>
        <fullName evidence="3">HAD family phosphatase</fullName>
    </recommendedName>
</protein>
<comment type="caution">
    <text evidence="1">The sequence shown here is derived from an EMBL/GenBank/DDBJ whole genome shotgun (WGS) entry which is preliminary data.</text>
</comment>
<evidence type="ECO:0000313" key="1">
    <source>
        <dbReference type="EMBL" id="KAK8864851.1"/>
    </source>
</evidence>
<dbReference type="InterPro" id="IPR006439">
    <property type="entry name" value="HAD-SF_hydro_IA"/>
</dbReference>
<dbReference type="EMBL" id="JAPFFF010000016">
    <property type="protein sequence ID" value="KAK8864851.1"/>
    <property type="molecule type" value="Genomic_DNA"/>
</dbReference>
<gene>
    <name evidence="1" type="ORF">M9Y10_010378</name>
</gene>
<dbReference type="PRINTS" id="PR00413">
    <property type="entry name" value="HADHALOGNASE"/>
</dbReference>
<dbReference type="Gene3D" id="3.40.50.1000">
    <property type="entry name" value="HAD superfamily/HAD-like"/>
    <property type="match status" value="1"/>
</dbReference>
<dbReference type="Gene3D" id="1.10.150.240">
    <property type="entry name" value="Putative phosphatase, domain 2"/>
    <property type="match status" value="1"/>
</dbReference>
<dbReference type="NCBIfam" id="TIGR01509">
    <property type="entry name" value="HAD-SF-IA-v3"/>
    <property type="match status" value="1"/>
</dbReference>
<dbReference type="InterPro" id="IPR023198">
    <property type="entry name" value="PGP-like_dom2"/>
</dbReference>
<name>A0ABR2ILE7_9EUKA</name>
<evidence type="ECO:0008006" key="3">
    <source>
        <dbReference type="Google" id="ProtNLM"/>
    </source>
</evidence>
<organism evidence="1 2">
    <name type="scientific">Tritrichomonas musculus</name>
    <dbReference type="NCBI Taxonomy" id="1915356"/>
    <lineage>
        <taxon>Eukaryota</taxon>
        <taxon>Metamonada</taxon>
        <taxon>Parabasalia</taxon>
        <taxon>Tritrichomonadida</taxon>
        <taxon>Tritrichomonadidae</taxon>
        <taxon>Tritrichomonas</taxon>
    </lineage>
</organism>
<dbReference type="SUPFAM" id="SSF56784">
    <property type="entry name" value="HAD-like"/>
    <property type="match status" value="1"/>
</dbReference>
<dbReference type="PANTHER" id="PTHR43611">
    <property type="entry name" value="ALPHA-D-GLUCOSE 1-PHOSPHATE PHOSPHATASE"/>
    <property type="match status" value="1"/>
</dbReference>
<dbReference type="InterPro" id="IPR023214">
    <property type="entry name" value="HAD_sf"/>
</dbReference>
<dbReference type="SFLD" id="SFLDS00003">
    <property type="entry name" value="Haloacid_Dehalogenase"/>
    <property type="match status" value="1"/>
</dbReference>
<dbReference type="InterPro" id="IPR036412">
    <property type="entry name" value="HAD-like_sf"/>
</dbReference>
<evidence type="ECO:0000313" key="2">
    <source>
        <dbReference type="Proteomes" id="UP001470230"/>
    </source>
</evidence>
<dbReference type="PANTHER" id="PTHR43611:SF3">
    <property type="entry name" value="FLAVIN MONONUCLEOTIDE HYDROLASE 1, CHLOROPLATIC"/>
    <property type="match status" value="1"/>
</dbReference>
<proteinExistence type="predicted"/>
<sequence>MSKIKTIIFDLGGVLIDLDFKDSLDAFTKAGFKDIERRVCQFSRDGAFSQYELGLISTEEFRDFIRHEITQPMNDQEIDAMWNKILIDIPHDKLDFILELRKKYTVYLLSNTNELHWIYSCDCMLKHRGLTANDYFDKIFLSFKMHKAKPQSPIFEEMIKETNLVPDEALFIDDSEANCKTASSLGIHTYQYRIGEDISVINSLLK</sequence>
<dbReference type="SFLD" id="SFLDG01129">
    <property type="entry name" value="C1.5:_HAD__Beta-PGM__Phosphata"/>
    <property type="match status" value="1"/>
</dbReference>
<dbReference type="Proteomes" id="UP001470230">
    <property type="component" value="Unassembled WGS sequence"/>
</dbReference>
<dbReference type="CDD" id="cd02603">
    <property type="entry name" value="HAD_sEH-N_like"/>
    <property type="match status" value="1"/>
</dbReference>
<accession>A0ABR2ILE7</accession>
<dbReference type="Pfam" id="PF00702">
    <property type="entry name" value="Hydrolase"/>
    <property type="match status" value="1"/>
</dbReference>
<keyword evidence="2" id="KW-1185">Reference proteome</keyword>
<reference evidence="1 2" key="1">
    <citation type="submission" date="2024-04" db="EMBL/GenBank/DDBJ databases">
        <title>Tritrichomonas musculus Genome.</title>
        <authorList>
            <person name="Alves-Ferreira E."/>
            <person name="Grigg M."/>
            <person name="Lorenzi H."/>
            <person name="Galac M."/>
        </authorList>
    </citation>
    <scope>NUCLEOTIDE SEQUENCE [LARGE SCALE GENOMIC DNA]</scope>
    <source>
        <strain evidence="1 2">EAF2021</strain>
    </source>
</reference>